<reference evidence="10" key="1">
    <citation type="submission" date="2010-08" db="EMBL/GenBank/DDBJ databases">
        <authorList>
            <consortium name="Caenorhabditis japonica Sequencing Consortium"/>
            <person name="Wilson R.K."/>
        </authorList>
    </citation>
    <scope>NUCLEOTIDE SEQUENCE [LARGE SCALE GENOMIC DNA]</scope>
    <source>
        <strain evidence="10">DF5081</strain>
    </source>
</reference>
<comment type="subcellular location">
    <subcellularLocation>
        <location evidence="1">Membrane</location>
        <topology evidence="1">Single-pass membrane protein</topology>
    </subcellularLocation>
</comment>
<dbReference type="GO" id="GO:0016020">
    <property type="term" value="C:membrane"/>
    <property type="evidence" value="ECO:0007669"/>
    <property type="project" value="UniProtKB-SubCell"/>
</dbReference>
<dbReference type="EnsemblMetazoa" id="CJA04422a.1">
    <property type="protein sequence ID" value="CJA04422a.1"/>
    <property type="gene ID" value="WBGene00123625"/>
</dbReference>
<evidence type="ECO:0000256" key="1">
    <source>
        <dbReference type="ARBA" id="ARBA00004167"/>
    </source>
</evidence>
<evidence type="ECO:0000256" key="8">
    <source>
        <dbReference type="RuleBase" id="RU366017"/>
    </source>
</evidence>
<keyword evidence="5 8" id="KW-0812">Transmembrane</keyword>
<dbReference type="PANTHER" id="PTHR21461:SF40">
    <property type="entry name" value="GLYCOSYLTRANSFERASE FAMILY 92 PROTEIN"/>
    <property type="match status" value="1"/>
</dbReference>
<name>A0A8R1DK79_CAEJA</name>
<keyword evidence="4 8" id="KW-0808">Transferase</keyword>
<dbReference type="GO" id="GO:0005737">
    <property type="term" value="C:cytoplasm"/>
    <property type="evidence" value="ECO:0007669"/>
    <property type="project" value="TreeGrafter"/>
</dbReference>
<keyword evidence="3 8" id="KW-0328">Glycosyltransferase</keyword>
<dbReference type="EC" id="2.4.1.-" evidence="8"/>
<evidence type="ECO:0000313" key="9">
    <source>
        <dbReference type="EnsemblMetazoa" id="CJA04422a.1"/>
    </source>
</evidence>
<organism evidence="9 10">
    <name type="scientific">Caenorhabditis japonica</name>
    <dbReference type="NCBI Taxonomy" id="281687"/>
    <lineage>
        <taxon>Eukaryota</taxon>
        <taxon>Metazoa</taxon>
        <taxon>Ecdysozoa</taxon>
        <taxon>Nematoda</taxon>
        <taxon>Chromadorea</taxon>
        <taxon>Rhabditida</taxon>
        <taxon>Rhabditina</taxon>
        <taxon>Rhabditomorpha</taxon>
        <taxon>Rhabditoidea</taxon>
        <taxon>Rhabditidae</taxon>
        <taxon>Peloderinae</taxon>
        <taxon>Caenorhabditis</taxon>
    </lineage>
</organism>
<dbReference type="AlphaFoldDB" id="A0A8R1DK79"/>
<protein>
    <recommendedName>
        <fullName evidence="8">Glycosyltransferase family 92 protein</fullName>
        <ecNumber evidence="8">2.4.1.-</ecNumber>
    </recommendedName>
</protein>
<keyword evidence="6 8" id="KW-1133">Transmembrane helix</keyword>
<evidence type="ECO:0000313" key="10">
    <source>
        <dbReference type="Proteomes" id="UP000005237"/>
    </source>
</evidence>
<dbReference type="GO" id="GO:0016757">
    <property type="term" value="F:glycosyltransferase activity"/>
    <property type="evidence" value="ECO:0007669"/>
    <property type="project" value="UniProtKB-UniRule"/>
</dbReference>
<keyword evidence="10" id="KW-1185">Reference proteome</keyword>
<evidence type="ECO:0000256" key="4">
    <source>
        <dbReference type="ARBA" id="ARBA00022679"/>
    </source>
</evidence>
<dbReference type="Proteomes" id="UP000005237">
    <property type="component" value="Unassembled WGS sequence"/>
</dbReference>
<comment type="similarity">
    <text evidence="2 8">Belongs to the glycosyltransferase 92 family.</text>
</comment>
<evidence type="ECO:0000256" key="3">
    <source>
        <dbReference type="ARBA" id="ARBA00022676"/>
    </source>
</evidence>
<feature type="transmembrane region" description="Helical" evidence="8">
    <location>
        <begin position="34"/>
        <end position="54"/>
    </location>
</feature>
<evidence type="ECO:0000256" key="5">
    <source>
        <dbReference type="ARBA" id="ARBA00022692"/>
    </source>
</evidence>
<evidence type="ECO:0000256" key="2">
    <source>
        <dbReference type="ARBA" id="ARBA00007647"/>
    </source>
</evidence>
<sequence>MCNPIHNELDWIGLRCVSLHLTTVKDAKSPFRGYRFRVSLVAIFIIISLAFYQFEFVKFTKYEDEFYSKFVEIDTVMAQDPQSLLPCNVDSWNNVTLEDISFKDVRADWKNKSLGSWQNFEDAALRPISAFVYEHEIVVVTAKYIKFDKPLYCRYFDCNHVELHGTAFQSTMFPYSAVYCARRAGANHITVTRTIDEPVEFTVPIVNRVLSKPVHEISVCVGPIYGAESRWLEIVETTEHHILMGIQHFYFTVFNQVDTYTRRLLDDYEQSGNAKVTVIQTEYKHMDWMFHMMQITDCFFRARHHSKWILNVDIDERLVMTRMPLHSYLRTIPEDVGDISFSSKRVQRTENLPSIFTPEGFEREVLFTKYQKTNSMSYMEMKVLLRPDKTEGLFYHWVWARYPGFRTMMIPKTVGYVRHYRTTLPSLAANWVKSKLVTDNLRNNRLDARFEEKLMVAVVRRLKLVYEQRDMWCEEIPWWILRMMERSNYNCIWKVNGTRFA</sequence>
<dbReference type="Pfam" id="PF01697">
    <property type="entry name" value="Glyco_transf_92"/>
    <property type="match status" value="1"/>
</dbReference>
<evidence type="ECO:0000256" key="7">
    <source>
        <dbReference type="ARBA" id="ARBA00023136"/>
    </source>
</evidence>
<dbReference type="PANTHER" id="PTHR21461">
    <property type="entry name" value="GLYCOSYLTRANSFERASE FAMILY 92 PROTEIN"/>
    <property type="match status" value="1"/>
</dbReference>
<proteinExistence type="inferred from homology"/>
<reference evidence="9" key="2">
    <citation type="submission" date="2022-06" db="UniProtKB">
        <authorList>
            <consortium name="EnsemblMetazoa"/>
        </authorList>
    </citation>
    <scope>IDENTIFICATION</scope>
    <source>
        <strain evidence="9">DF5081</strain>
    </source>
</reference>
<keyword evidence="7 8" id="KW-0472">Membrane</keyword>
<accession>A0A8R1DK79</accession>
<evidence type="ECO:0000256" key="6">
    <source>
        <dbReference type="ARBA" id="ARBA00022989"/>
    </source>
</evidence>
<dbReference type="InterPro" id="IPR008166">
    <property type="entry name" value="Glyco_transf_92"/>
</dbReference>